<feature type="region of interest" description="Disordered" evidence="12">
    <location>
        <begin position="98"/>
        <end position="125"/>
    </location>
</feature>
<dbReference type="Pfam" id="PF00145">
    <property type="entry name" value="DNA_methylase"/>
    <property type="match status" value="1"/>
</dbReference>
<evidence type="ECO:0000256" key="5">
    <source>
        <dbReference type="ARBA" id="ARBA00022691"/>
    </source>
</evidence>
<dbReference type="AlphaFoldDB" id="A0A1U7LG73"/>
<dbReference type="GO" id="GO:0044027">
    <property type="term" value="P:negative regulation of gene expression via chromosomal CpG island methylation"/>
    <property type="evidence" value="ECO:0007669"/>
    <property type="project" value="TreeGrafter"/>
</dbReference>
<name>A0A1U7LG73_NEOID</name>
<evidence type="ECO:0000256" key="4">
    <source>
        <dbReference type="ARBA" id="ARBA00022679"/>
    </source>
</evidence>
<keyword evidence="7" id="KW-0238">DNA-binding</keyword>
<dbReference type="InterPro" id="IPR050390">
    <property type="entry name" value="C5-Methyltransferase"/>
</dbReference>
<dbReference type="InterPro" id="IPR029063">
    <property type="entry name" value="SAM-dependent_MTases_sf"/>
</dbReference>
<dbReference type="PROSITE" id="PS00095">
    <property type="entry name" value="C5_MTASE_2"/>
    <property type="match status" value="1"/>
</dbReference>
<evidence type="ECO:0000259" key="13">
    <source>
        <dbReference type="PROSITE" id="PS51038"/>
    </source>
</evidence>
<dbReference type="PROSITE" id="PS51679">
    <property type="entry name" value="SAM_MT_C5"/>
    <property type="match status" value="1"/>
</dbReference>
<dbReference type="GO" id="GO:0005634">
    <property type="term" value="C:nucleus"/>
    <property type="evidence" value="ECO:0007669"/>
    <property type="project" value="UniProtKB-SubCell"/>
</dbReference>
<dbReference type="PANTHER" id="PTHR10629:SF52">
    <property type="entry name" value="DNA (CYTOSINE-5)-METHYLTRANSFERASE 1"/>
    <property type="match status" value="1"/>
</dbReference>
<dbReference type="InterPro" id="IPR022702">
    <property type="entry name" value="Cytosine_MeTrfase1_RFD"/>
</dbReference>
<dbReference type="OrthoDB" id="5376140at2759"/>
<dbReference type="PRINTS" id="PR00105">
    <property type="entry name" value="C5METTRFRASE"/>
</dbReference>
<dbReference type="EMBL" id="LXFE01004413">
    <property type="protein sequence ID" value="OLL21656.1"/>
    <property type="molecule type" value="Genomic_DNA"/>
</dbReference>
<feature type="active site" evidence="9 10">
    <location>
        <position position="831"/>
    </location>
</feature>
<dbReference type="SMART" id="SM00439">
    <property type="entry name" value="BAH"/>
    <property type="match status" value="2"/>
</dbReference>
<keyword evidence="5 10" id="KW-0949">S-adenosyl-L-methionine</keyword>
<gene>
    <name evidence="14" type="ORF">NEOLI_001425</name>
</gene>
<evidence type="ECO:0000256" key="11">
    <source>
        <dbReference type="RuleBase" id="RU000416"/>
    </source>
</evidence>
<reference evidence="14 15" key="1">
    <citation type="submission" date="2016-04" db="EMBL/GenBank/DDBJ databases">
        <title>Evolutionary innovation and constraint leading to complex multicellularity in the Ascomycota.</title>
        <authorList>
            <person name="Cisse O."/>
            <person name="Nguyen A."/>
            <person name="Hewitt D.A."/>
            <person name="Jedd G."/>
            <person name="Stajich J.E."/>
        </authorList>
    </citation>
    <scope>NUCLEOTIDE SEQUENCE [LARGE SCALE GENOMIC DNA]</scope>
    <source>
        <strain evidence="14 15">DAH-3</strain>
    </source>
</reference>
<evidence type="ECO:0000256" key="9">
    <source>
        <dbReference type="PIRSR" id="PIRSR037404-1"/>
    </source>
</evidence>
<dbReference type="InterPro" id="IPR001525">
    <property type="entry name" value="C5_MeTfrase"/>
</dbReference>
<evidence type="ECO:0000313" key="15">
    <source>
        <dbReference type="Proteomes" id="UP000186594"/>
    </source>
</evidence>
<dbReference type="OMA" id="EDAQCES"/>
<evidence type="ECO:0000256" key="1">
    <source>
        <dbReference type="ARBA" id="ARBA00004123"/>
    </source>
</evidence>
<proteinExistence type="inferred from homology"/>
<sequence length="1208" mass="137284">MQLSNFIGKSRKNKNVYVPLPEEIEEDAKLVVIGEDRQDETEILPGEERNERETLPCRTLDNFTLYDVVHGNRIVGLESIGDDGMDIRCSGIVKPIIIDPDDEPEDDDDEDFLGDNGEPKEKQKMDQQIVKLSAIFFWEIIMEKSGESQIWLRTTFAYYRLLNPSIDMVKDFTPLARRLQLANLVIATLARDNNAGYEEFIENIKDEIQTGSSSISMKFNEKDIKKESQYLLEEISNWSEEVMEDGDVCDIFGSQLFTKIMQFCNGVGKSVGIASGRRTQRNVNLEVLKHVNPTCVTPWINKVSNGLFLRTLLVSEIKVEGTEVADDNDIRAITCDPHTAKNLALEGRDRTTNVRWIGEGEKKTSDRTYYNTVDIDGDIITVGDCVSMRADETHTPYNKKQGKSAASVERQAEVWFGRVVYMWQEKNHKQFHVRWFIHGSDTVLQETAGPRELFLIDECDDNELDSIMGKIEVRLLDSVEPEPVISKKNVFFYRFFYDKNKMMFEDVRKHEGSCHFQFCDEDAQCESCEAHHQQESFNDVVFLDTYKKCFKYKGSEYYPNDFVYTVPKNPDTPYEVGQIIDIVKISGGVIDDYVGFKMTKRLSKMSSSATSVGVKLRMFKRSVTLVMKDYKTLVAEGGEPSVRDQRQLFYTGKEAEFPATELEGTCCVRHIDEIENLDDFKDEQDTFWVDTKLVAGKQVEFSLNEITHNPKSERTRKEYLRDLKEFLATSGGKLRGLDIFSGAGGLTIGFDRTGAVETKWAIEFSKAAAMAFKYNHPNIMVYNQCANLLLDRAIKEGNGEIPDELLDFQKQKVVPMPARGEVDFIYCGPPCGINRFKKANDVKNSLIATSLSYVDFYRPKYFLLENVRGLLAFRMGGKQAGTNKIEGGIRMGAVKFILRALTSMGYQAQFSIQQAGQHGCPQSRRRVIFWGVQMDYRIPRWPQPSHCFPKQGSLNITLPDGFSFSAVKRRSGHAPHALVTIGDAILDLPGFEYANPHKVCSITDEEQAENRPYRKINVSTAGVQVGELEQDYAYPPLSEYQRWIRKKSTQLTCHFTRPFNEITVERICRIPMIAGADHSSLPDPLKPWCLSDPNSAAARHNGWKGLFGRLDLDSHFQTALTDIQPMGKQGSVIHPTQKRVITVREHARSQGFPDTYKFISDTDKVSDQHRQVGNAVPIPLGFALGLPLRECLIEQWKRSALTTGEEQA</sequence>
<feature type="domain" description="BAH" evidence="13">
    <location>
        <begin position="555"/>
        <end position="704"/>
    </location>
</feature>
<keyword evidence="3 10" id="KW-0489">Methyltransferase</keyword>
<dbReference type="NCBIfam" id="TIGR00675">
    <property type="entry name" value="dcm"/>
    <property type="match status" value="1"/>
</dbReference>
<dbReference type="PROSITE" id="PS51038">
    <property type="entry name" value="BAH"/>
    <property type="match status" value="2"/>
</dbReference>
<keyword evidence="15" id="KW-1185">Reference proteome</keyword>
<dbReference type="InterPro" id="IPR043151">
    <property type="entry name" value="BAH_sf"/>
</dbReference>
<dbReference type="Pfam" id="PF12047">
    <property type="entry name" value="DNMT1-RFD"/>
    <property type="match status" value="1"/>
</dbReference>
<evidence type="ECO:0000256" key="10">
    <source>
        <dbReference type="PROSITE-ProRule" id="PRU01016"/>
    </source>
</evidence>
<evidence type="ECO:0000256" key="8">
    <source>
        <dbReference type="ARBA" id="ARBA00023242"/>
    </source>
</evidence>
<dbReference type="PIRSF" id="PIRSF037404">
    <property type="entry name" value="DNMT1"/>
    <property type="match status" value="1"/>
</dbReference>
<feature type="compositionally biased region" description="Acidic residues" evidence="12">
    <location>
        <begin position="99"/>
        <end position="113"/>
    </location>
</feature>
<protein>
    <recommendedName>
        <fullName evidence="2">DNA (cytosine-5-)-methyltransferase</fullName>
        <ecNumber evidence="2">2.1.1.37</ecNumber>
    </recommendedName>
</protein>
<evidence type="ECO:0000313" key="14">
    <source>
        <dbReference type="EMBL" id="OLL21656.1"/>
    </source>
</evidence>
<keyword evidence="6" id="KW-0677">Repeat</keyword>
<dbReference type="Pfam" id="PF01426">
    <property type="entry name" value="BAH"/>
    <property type="match status" value="2"/>
</dbReference>
<evidence type="ECO:0000256" key="12">
    <source>
        <dbReference type="SAM" id="MobiDB-lite"/>
    </source>
</evidence>
<dbReference type="Gene3D" id="3.90.120.10">
    <property type="entry name" value="DNA Methylase, subunit A, domain 2"/>
    <property type="match status" value="2"/>
</dbReference>
<dbReference type="EC" id="2.1.1.37" evidence="2"/>
<evidence type="ECO:0000256" key="6">
    <source>
        <dbReference type="ARBA" id="ARBA00022737"/>
    </source>
</evidence>
<evidence type="ECO:0000256" key="7">
    <source>
        <dbReference type="ARBA" id="ARBA00023125"/>
    </source>
</evidence>
<dbReference type="GO" id="GO:0032259">
    <property type="term" value="P:methylation"/>
    <property type="evidence" value="ECO:0007669"/>
    <property type="project" value="UniProtKB-KW"/>
</dbReference>
<dbReference type="GO" id="GO:0003682">
    <property type="term" value="F:chromatin binding"/>
    <property type="evidence" value="ECO:0007669"/>
    <property type="project" value="InterPro"/>
</dbReference>
<dbReference type="Gene3D" id="2.30.30.490">
    <property type="match status" value="2"/>
</dbReference>
<evidence type="ECO:0000256" key="3">
    <source>
        <dbReference type="ARBA" id="ARBA00022603"/>
    </source>
</evidence>
<dbReference type="Gene3D" id="3.40.50.150">
    <property type="entry name" value="Vaccinia Virus protein VP39"/>
    <property type="match status" value="1"/>
</dbReference>
<keyword evidence="8" id="KW-0539">Nucleus</keyword>
<feature type="domain" description="BAH" evidence="13">
    <location>
        <begin position="378"/>
        <end position="508"/>
    </location>
</feature>
<dbReference type="InterPro" id="IPR001025">
    <property type="entry name" value="BAH_dom"/>
</dbReference>
<dbReference type="GO" id="GO:0006346">
    <property type="term" value="P:DNA methylation-dependent constitutive heterochromatin formation"/>
    <property type="evidence" value="ECO:0007669"/>
    <property type="project" value="InterPro"/>
</dbReference>
<evidence type="ECO:0000256" key="2">
    <source>
        <dbReference type="ARBA" id="ARBA00011975"/>
    </source>
</evidence>
<dbReference type="InterPro" id="IPR031303">
    <property type="entry name" value="C5_meth_CS"/>
</dbReference>
<dbReference type="SUPFAM" id="SSF53335">
    <property type="entry name" value="S-adenosyl-L-methionine-dependent methyltransferases"/>
    <property type="match status" value="1"/>
</dbReference>
<comment type="subcellular location">
    <subcellularLocation>
        <location evidence="1">Nucleus</location>
    </subcellularLocation>
</comment>
<dbReference type="GO" id="GO:0003677">
    <property type="term" value="F:DNA binding"/>
    <property type="evidence" value="ECO:0007669"/>
    <property type="project" value="UniProtKB-KW"/>
</dbReference>
<comment type="similarity">
    <text evidence="10 11">Belongs to the class I-like SAM-binding methyltransferase superfamily. C5-methyltransferase family.</text>
</comment>
<dbReference type="STRING" id="1198029.A0A1U7LG73"/>
<keyword evidence="4 10" id="KW-0808">Transferase</keyword>
<accession>A0A1U7LG73</accession>
<dbReference type="PANTHER" id="PTHR10629">
    <property type="entry name" value="CYTOSINE-SPECIFIC METHYLTRANSFERASE"/>
    <property type="match status" value="1"/>
</dbReference>
<dbReference type="Proteomes" id="UP000186594">
    <property type="component" value="Unassembled WGS sequence"/>
</dbReference>
<comment type="caution">
    <text evidence="14">The sequence shown here is derived from an EMBL/GenBank/DDBJ whole genome shotgun (WGS) entry which is preliminary data.</text>
</comment>
<organism evidence="14 15">
    <name type="scientific">Neolecta irregularis (strain DAH-3)</name>
    <dbReference type="NCBI Taxonomy" id="1198029"/>
    <lineage>
        <taxon>Eukaryota</taxon>
        <taxon>Fungi</taxon>
        <taxon>Dikarya</taxon>
        <taxon>Ascomycota</taxon>
        <taxon>Taphrinomycotina</taxon>
        <taxon>Neolectales</taxon>
        <taxon>Neolectaceae</taxon>
        <taxon>Neolecta</taxon>
    </lineage>
</organism>
<dbReference type="GO" id="GO:0003886">
    <property type="term" value="F:DNA (cytosine-5-)-methyltransferase activity"/>
    <property type="evidence" value="ECO:0007669"/>
    <property type="project" value="UniProtKB-EC"/>
</dbReference>